<dbReference type="Gene3D" id="1.20.5.2950">
    <property type="match status" value="1"/>
</dbReference>
<evidence type="ECO:0000256" key="1">
    <source>
        <dbReference type="SAM" id="Coils"/>
    </source>
</evidence>
<comment type="caution">
    <text evidence="2">The sequence shown here is derived from an EMBL/GenBank/DDBJ whole genome shotgun (WGS) entry which is preliminary data.</text>
</comment>
<dbReference type="InterPro" id="IPR028987">
    <property type="entry name" value="ATP_synth_B-like_membr_sf"/>
</dbReference>
<gene>
    <name evidence="2" type="ORF">Lqui_2726</name>
</gene>
<dbReference type="OrthoDB" id="275663at2"/>
<accession>A0A0W0XKU9</accession>
<name>A0A0W0XKU9_9GAMM</name>
<evidence type="ECO:0000313" key="3">
    <source>
        <dbReference type="Proteomes" id="UP000054618"/>
    </source>
</evidence>
<sequence>MDAKQDKAPSIISQNIESLIAQLKQEGVNAGKEEADNLINAAKKRASELLNEAQLKSKRLIEDAHQQIVREKKAAEDALQLAARNMRLELRQNLMHRFAEEVGRIVNKELNNETFLRELIVLIAGDTKEQLQGFAAKKVNIQLPEKVLSFEEIRKNPKLLENDSLKELVQSITHQMLKAGMSVTINPDAKKPAGIKVHLIEEDIILDLSEEAVSSLLVKHMQPRFRALLEGLLQ</sequence>
<feature type="coiled-coil region" evidence="1">
    <location>
        <begin position="32"/>
        <end position="85"/>
    </location>
</feature>
<organism evidence="2 3">
    <name type="scientific">Legionella quinlivanii</name>
    <dbReference type="NCBI Taxonomy" id="45073"/>
    <lineage>
        <taxon>Bacteria</taxon>
        <taxon>Pseudomonadati</taxon>
        <taxon>Pseudomonadota</taxon>
        <taxon>Gammaproteobacteria</taxon>
        <taxon>Legionellales</taxon>
        <taxon>Legionellaceae</taxon>
        <taxon>Legionella</taxon>
    </lineage>
</organism>
<proteinExistence type="predicted"/>
<dbReference type="RefSeq" id="WP_058508788.1">
    <property type="nucleotide sequence ID" value="NZ_CAAAIK010000004.1"/>
</dbReference>
<keyword evidence="1" id="KW-0175">Coiled coil</keyword>
<dbReference type="SUPFAM" id="SSF81573">
    <property type="entry name" value="F1F0 ATP synthase subunit B, membrane domain"/>
    <property type="match status" value="1"/>
</dbReference>
<evidence type="ECO:0000313" key="2">
    <source>
        <dbReference type="EMBL" id="KTD45255.1"/>
    </source>
</evidence>
<protein>
    <submittedName>
        <fullName evidence="2">V-type ATP synthase subunit E</fullName>
    </submittedName>
</protein>
<dbReference type="EMBL" id="LNYS01000025">
    <property type="protein sequence ID" value="KTD45255.1"/>
    <property type="molecule type" value="Genomic_DNA"/>
</dbReference>
<dbReference type="PATRIC" id="fig|45073.5.peg.2902"/>
<dbReference type="STRING" id="45073.Lqui_2726"/>
<reference evidence="2 3" key="1">
    <citation type="submission" date="2015-11" db="EMBL/GenBank/DDBJ databases">
        <title>Genomic analysis of 38 Legionella species identifies large and diverse effector repertoires.</title>
        <authorList>
            <person name="Burstein D."/>
            <person name="Amaro F."/>
            <person name="Zusman T."/>
            <person name="Lifshitz Z."/>
            <person name="Cohen O."/>
            <person name="Gilbert J.A."/>
            <person name="Pupko T."/>
            <person name="Shuman H.A."/>
            <person name="Segal G."/>
        </authorList>
    </citation>
    <scope>NUCLEOTIDE SEQUENCE [LARGE SCALE GENOMIC DNA]</scope>
    <source>
        <strain evidence="2 3">CDC#1442-AUS-E</strain>
    </source>
</reference>
<keyword evidence="3" id="KW-1185">Reference proteome</keyword>
<dbReference type="AlphaFoldDB" id="A0A0W0XKU9"/>
<dbReference type="Proteomes" id="UP000054618">
    <property type="component" value="Unassembled WGS sequence"/>
</dbReference>